<feature type="domain" description="Cleaved adhesin" evidence="2">
    <location>
        <begin position="1247"/>
        <end position="1369"/>
    </location>
</feature>
<comment type="caution">
    <text evidence="3">The sequence shown here is derived from an EMBL/GenBank/DDBJ whole genome shotgun (WGS) entry which is preliminary data.</text>
</comment>
<evidence type="ECO:0000313" key="3">
    <source>
        <dbReference type="EMBL" id="EGC20056.1"/>
    </source>
</evidence>
<evidence type="ECO:0000313" key="4">
    <source>
        <dbReference type="Proteomes" id="UP000005697"/>
    </source>
</evidence>
<dbReference type="EMBL" id="AEWX01000018">
    <property type="protein sequence ID" value="EGC20056.1"/>
    <property type="molecule type" value="Genomic_DNA"/>
</dbReference>
<dbReference type="eggNOG" id="COG1974">
    <property type="taxonomic scope" value="Bacteria"/>
</dbReference>
<evidence type="ECO:0000259" key="2">
    <source>
        <dbReference type="Pfam" id="PF07675"/>
    </source>
</evidence>
<name>F0F6S9_9BACT</name>
<feature type="signal peptide" evidence="1">
    <location>
        <begin position="1"/>
        <end position="23"/>
    </location>
</feature>
<dbReference type="Gene3D" id="2.60.40.10">
    <property type="entry name" value="Immunoglobulins"/>
    <property type="match status" value="1"/>
</dbReference>
<keyword evidence="1" id="KW-0732">Signal</keyword>
<proteinExistence type="predicted"/>
<accession>F0F6S9</accession>
<dbReference type="Proteomes" id="UP000005697">
    <property type="component" value="Unassembled WGS sequence"/>
</dbReference>
<dbReference type="Pfam" id="PF07675">
    <property type="entry name" value="Cleaved_Adhesin"/>
    <property type="match status" value="1"/>
</dbReference>
<dbReference type="OrthoDB" id="1086190at2"/>
<evidence type="ECO:0000256" key="1">
    <source>
        <dbReference type="SAM" id="SignalP"/>
    </source>
</evidence>
<protein>
    <submittedName>
        <fullName evidence="3">Fibronectin type III domain protein</fullName>
    </submittedName>
</protein>
<dbReference type="Gene3D" id="2.60.120.200">
    <property type="match status" value="2"/>
</dbReference>
<sequence length="1480" mass="159358">MSKRFTKLIAAFAATMTMLPASAQVMPENQVPLTPSRILPGQKTAQQKVDPLKAFPTLLAKTLPRDVKSPFSSPTIAIRPADLKNLVTVNPDLTMWGNLLTNSFMGMYSFHPVANLNFEQLSDYKKGYFNGGSGMIDGVLHGIYLDTSYAPYGILLLSHYAFDTETWQLEEQPKSVRDYSLIATETATDPTTGEVFGEFYTADLKNFEWGVIDYTTLTRTTIAPAQHTYVALGIANDGFAYGVSKEGDFYQIDRSTGAETKKGSTGIEIADAKGQYYTQSGEFDVRTNEFFWASTDKDGKFQLYTVDLGDGHVTPVGGYTEPAMLVALNFPAVATAAGAPAAASDLKADFAGGASSGKVSFKAPDKKYDGSSLTGNVSYKVFANGKEVADGAAEAGKKVEANVTVSEGVVNFIVFCSNDAGKGPRVRLTTYVGYDVPDVVGNLAMDLDETGKATVTWEAPKEGLHKGYMGPLTYDVFRNVGEESTKVAEGISATSFSEVVPKGKLSAYSYSVQAINGPKRSAIATSDGKIFGNALEVPFFDDFPTAASFKLYTVIDVNEDKSTWGWNSSKGGSCVYRYNKKNDADDWLISPPIQMKQGKAYNVSFKAAAGLSMFPERLEVKWGNDKTVEAMEKEILPATDIANVKYQEFTKRIEPAADGNYYIGFHAISKANEFRLTLDSLSVEVAAEAKAPAMVDNLTAAADPTAALKATLKFNAPTKAVDGSALTDLTKIVVSCGERVVKTITAPAPGSAQEVVDENAVNGENTYTVVAYNAHDFGLKASVKVYVGQDVPVLGKIKTTDQTTAVKLGWEVPTGVHKGVILPAEVTYNIHSVTDDGKLGDKLGSVKGSTGYTVSDLNTNEGKQKYQHWAVNAENVAGTSGWAAGALIVGAPYTLPFHNSFKDGTVEEKFVGLERTSGKTSWALTNDVSSDDDNGSLIFLPTKPGVSTIVMGKTTLQGASNPRLIFDYRGDGEAKEKVEMRFQKKNGEVTEPVWTNAGVANDGKWKNYIVDIPAELANEEYVLLRVVGIADEISEDAVYVDNINIADPYQKDAGVELTAPESLKKGQTAKLSVKVTNLGLDKLEKAKVALTVNDKVVKEETLGKSLSFMQNSVLSVDYKTTSMDASDKLSVKATVNLDGDLEPDNNEATADVSLETPDVKAPQNLRGEKSGSATAVKLAWDAPATTITSVTDDFESYEAWGTSFGDWTTVDNDHGRAGSLTQGTQYQHQGEEFAFLNWQPSDLFKSGQGLDPHSGTKAAVAIYQIDESGKNFVDADNWLISPQLSGKAQTVSFWVNNLKATDGSGAESFDVLSSTSGSDPDSFVKIGETHVQDAAQWTEVKVDVPEGTKYFAIHHITSKDKAFIFMIDDAKFEAGSGPVSYNIYRDGELIGSTSKLVSDDLKAPDNKEHKYCVTAVYADGSESAPAEISVATAIQRINADGETVYDVYTIDGKQIMKGVKSLRSLAKGVYIINGQKTVIK</sequence>
<gene>
    <name evidence="3" type="ORF">HMPREF9141_1296</name>
</gene>
<dbReference type="InterPro" id="IPR013783">
    <property type="entry name" value="Ig-like_fold"/>
</dbReference>
<feature type="chain" id="PRO_5003247206" evidence="1">
    <location>
        <begin position="24"/>
        <end position="1480"/>
    </location>
</feature>
<reference evidence="3 4" key="1">
    <citation type="submission" date="2011-01" db="EMBL/GenBank/DDBJ databases">
        <authorList>
            <person name="Muzny D."/>
            <person name="Qin X."/>
            <person name="Deng J."/>
            <person name="Jiang H."/>
            <person name="Liu Y."/>
            <person name="Qu J."/>
            <person name="Song X.-Z."/>
            <person name="Zhang L."/>
            <person name="Thornton R."/>
            <person name="Coyle M."/>
            <person name="Francisco L."/>
            <person name="Jackson L."/>
            <person name="Javaid M."/>
            <person name="Korchina V."/>
            <person name="Kovar C."/>
            <person name="Mata R."/>
            <person name="Mathew T."/>
            <person name="Ngo R."/>
            <person name="Nguyen L."/>
            <person name="Nguyen N."/>
            <person name="Okwuonu G."/>
            <person name="Ongeri F."/>
            <person name="Pham C."/>
            <person name="Simmons D."/>
            <person name="Wilczek-Boney K."/>
            <person name="Hale W."/>
            <person name="Jakkamsetti A."/>
            <person name="Pham P."/>
            <person name="Ruth R."/>
            <person name="San Lucas F."/>
            <person name="Warren J."/>
            <person name="Zhang J."/>
            <person name="Zhao Z."/>
            <person name="Zhou C."/>
            <person name="Zhu D."/>
            <person name="Lee S."/>
            <person name="Bess C."/>
            <person name="Blankenburg K."/>
            <person name="Forbes L."/>
            <person name="Fu Q."/>
            <person name="Gubbala S."/>
            <person name="Hirani K."/>
            <person name="Jayaseelan J.C."/>
            <person name="Lara F."/>
            <person name="Munidasa M."/>
            <person name="Palculict T."/>
            <person name="Patil S."/>
            <person name="Pu L.-L."/>
            <person name="Saada N."/>
            <person name="Tang L."/>
            <person name="Weissenberger G."/>
            <person name="Zhu Y."/>
            <person name="Hemphill L."/>
            <person name="Shang Y."/>
            <person name="Youmans B."/>
            <person name="Ayvaz T."/>
            <person name="Ross M."/>
            <person name="Santibanez J."/>
            <person name="Aqrawi P."/>
            <person name="Gross S."/>
            <person name="Joshi V."/>
            <person name="Fowler G."/>
            <person name="Nazareth L."/>
            <person name="Reid J."/>
            <person name="Worley K."/>
            <person name="Petrosino J."/>
            <person name="Highlander S."/>
            <person name="Gibbs R."/>
        </authorList>
    </citation>
    <scope>NUCLEOTIDE SEQUENCE [LARGE SCALE GENOMIC DNA]</scope>
    <source>
        <strain evidence="3 4">DSM 16608</strain>
    </source>
</reference>
<keyword evidence="4" id="KW-1185">Reference proteome</keyword>
<dbReference type="STRING" id="888743.HMPREF9141_1296"/>
<organism evidence="3 4">
    <name type="scientific">Prevotella multiformis DSM 16608</name>
    <dbReference type="NCBI Taxonomy" id="888743"/>
    <lineage>
        <taxon>Bacteria</taxon>
        <taxon>Pseudomonadati</taxon>
        <taxon>Bacteroidota</taxon>
        <taxon>Bacteroidia</taxon>
        <taxon>Bacteroidales</taxon>
        <taxon>Prevotellaceae</taxon>
        <taxon>Prevotella</taxon>
    </lineage>
</organism>
<dbReference type="HOGENOM" id="CLU_004284_0_0_10"/>
<dbReference type="InterPro" id="IPR011628">
    <property type="entry name" value="Cleaved_adhesin"/>
</dbReference>
<dbReference type="NCBIfam" id="NF038128">
    <property type="entry name" value="choice_anch_J"/>
    <property type="match status" value="2"/>
</dbReference>